<name>A0AAW0BMA0_9AGAR</name>
<accession>A0AAW0BMA0</accession>
<feature type="compositionally biased region" description="Low complexity" evidence="1">
    <location>
        <begin position="53"/>
        <end position="83"/>
    </location>
</feature>
<organism evidence="2 3">
    <name type="scientific">Favolaschia claudopus</name>
    <dbReference type="NCBI Taxonomy" id="2862362"/>
    <lineage>
        <taxon>Eukaryota</taxon>
        <taxon>Fungi</taxon>
        <taxon>Dikarya</taxon>
        <taxon>Basidiomycota</taxon>
        <taxon>Agaricomycotina</taxon>
        <taxon>Agaricomycetes</taxon>
        <taxon>Agaricomycetidae</taxon>
        <taxon>Agaricales</taxon>
        <taxon>Marasmiineae</taxon>
        <taxon>Mycenaceae</taxon>
        <taxon>Favolaschia</taxon>
    </lineage>
</organism>
<keyword evidence="2" id="KW-0378">Hydrolase</keyword>
<sequence>MPTTSERQLLLQTVLHQAEADFDDHMVEERLNDDDSEPEFQRMDDNSSDSDTSDISSTSSESSSSSSSSSSSDSDISMCSVAEEVSDDDEEDVYVARLAFSGELLGLVNDMRVLNPNKVAKTSQLHLVLVRVKSEHAMGYLKGRFCSLRGLRQQIDDSVDHERALAWVKACLVIHTLIGFLEEGSEDWEFVAELVQEGLQNSATATVVETEASAAARRSTRGQQRRLDLKAKLFASGVAVARE</sequence>
<dbReference type="GO" id="GO:0004519">
    <property type="term" value="F:endonuclease activity"/>
    <property type="evidence" value="ECO:0007669"/>
    <property type="project" value="UniProtKB-KW"/>
</dbReference>
<evidence type="ECO:0000313" key="3">
    <source>
        <dbReference type="Proteomes" id="UP001362999"/>
    </source>
</evidence>
<dbReference type="Proteomes" id="UP001362999">
    <property type="component" value="Unassembled WGS sequence"/>
</dbReference>
<gene>
    <name evidence="2" type="ORF">R3P38DRAFT_2776802</name>
</gene>
<dbReference type="EMBL" id="JAWWNJ010000029">
    <property type="protein sequence ID" value="KAK7027736.1"/>
    <property type="molecule type" value="Genomic_DNA"/>
</dbReference>
<evidence type="ECO:0000313" key="2">
    <source>
        <dbReference type="EMBL" id="KAK7027736.1"/>
    </source>
</evidence>
<keyword evidence="2" id="KW-0540">Nuclease</keyword>
<comment type="caution">
    <text evidence="2">The sequence shown here is derived from an EMBL/GenBank/DDBJ whole genome shotgun (WGS) entry which is preliminary data.</text>
</comment>
<keyword evidence="3" id="KW-1185">Reference proteome</keyword>
<proteinExistence type="predicted"/>
<dbReference type="AlphaFoldDB" id="A0AAW0BMA0"/>
<keyword evidence="2" id="KW-0255">Endonuclease</keyword>
<feature type="region of interest" description="Disordered" evidence="1">
    <location>
        <begin position="20"/>
        <end position="85"/>
    </location>
</feature>
<protein>
    <submittedName>
        <fullName evidence="2">DDE family endonuclease</fullName>
    </submittedName>
</protein>
<evidence type="ECO:0000256" key="1">
    <source>
        <dbReference type="SAM" id="MobiDB-lite"/>
    </source>
</evidence>
<reference evidence="2 3" key="1">
    <citation type="journal article" date="2024" name="J Genomics">
        <title>Draft genome sequencing and assembly of Favolaschia claudopus CIRM-BRFM 2984 isolated from oak limbs.</title>
        <authorList>
            <person name="Navarro D."/>
            <person name="Drula E."/>
            <person name="Chaduli D."/>
            <person name="Cazenave R."/>
            <person name="Ahrendt S."/>
            <person name="Wang J."/>
            <person name="Lipzen A."/>
            <person name="Daum C."/>
            <person name="Barry K."/>
            <person name="Grigoriev I.V."/>
            <person name="Favel A."/>
            <person name="Rosso M.N."/>
            <person name="Martin F."/>
        </authorList>
    </citation>
    <scope>NUCLEOTIDE SEQUENCE [LARGE SCALE GENOMIC DNA]</scope>
    <source>
        <strain evidence="2 3">CIRM-BRFM 2984</strain>
    </source>
</reference>